<evidence type="ECO:0000313" key="2">
    <source>
        <dbReference type="Proteomes" id="UP000475862"/>
    </source>
</evidence>
<reference evidence="1 2" key="1">
    <citation type="submission" date="2019-08" db="EMBL/GenBank/DDBJ databases">
        <title>The genome of the soybean aphid Biotype 1, its phylome, world population structure and adaptation to the North American continent.</title>
        <authorList>
            <person name="Giordano R."/>
            <person name="Donthu R.K."/>
            <person name="Hernandez A.G."/>
            <person name="Wright C.L."/>
            <person name="Zimin A.V."/>
        </authorList>
    </citation>
    <scope>NUCLEOTIDE SEQUENCE [LARGE SCALE GENOMIC DNA]</scope>
    <source>
        <tissue evidence="1">Whole aphids</tissue>
    </source>
</reference>
<gene>
    <name evidence="1" type="ORF">AGLY_014198</name>
</gene>
<sequence length="274" mass="31122">MEEYFSTLNSLSSVNFNSFASITISSSYLLAHELATSQTLFSIITGSGGSSSSSAPSSNVNVMVVYLVSYDITLIGIYFNCSYNSERSDECIDSTMIIKSRNNASISYFGGGFRWQSEYPWCIIITQKYLLLYLPPIGCRIEFLTQYYTNSVLRKRVILITINDHETRVMNLFTQGRSKLPVSNPSVRNFKSRNPKSYKMQITCVTEIKSSSMNISIYGQILESIDFVLLTGLSFSYWSVGYLDIIWRLSFIPLQTENSGNKKYFMSFLLQNNL</sequence>
<organism evidence="1 2">
    <name type="scientific">Aphis glycines</name>
    <name type="common">Soybean aphid</name>
    <dbReference type="NCBI Taxonomy" id="307491"/>
    <lineage>
        <taxon>Eukaryota</taxon>
        <taxon>Metazoa</taxon>
        <taxon>Ecdysozoa</taxon>
        <taxon>Arthropoda</taxon>
        <taxon>Hexapoda</taxon>
        <taxon>Insecta</taxon>
        <taxon>Pterygota</taxon>
        <taxon>Neoptera</taxon>
        <taxon>Paraneoptera</taxon>
        <taxon>Hemiptera</taxon>
        <taxon>Sternorrhyncha</taxon>
        <taxon>Aphidomorpha</taxon>
        <taxon>Aphidoidea</taxon>
        <taxon>Aphididae</taxon>
        <taxon>Aphidini</taxon>
        <taxon>Aphis</taxon>
        <taxon>Aphis</taxon>
    </lineage>
</organism>
<name>A0A6G0T4D3_APHGL</name>
<dbReference type="Proteomes" id="UP000475862">
    <property type="component" value="Unassembled WGS sequence"/>
</dbReference>
<proteinExistence type="predicted"/>
<comment type="caution">
    <text evidence="1">The sequence shown here is derived from an EMBL/GenBank/DDBJ whole genome shotgun (WGS) entry which is preliminary data.</text>
</comment>
<keyword evidence="2" id="KW-1185">Reference proteome</keyword>
<dbReference type="EMBL" id="VYZN01000059">
    <property type="protein sequence ID" value="KAE9525671.1"/>
    <property type="molecule type" value="Genomic_DNA"/>
</dbReference>
<evidence type="ECO:0000313" key="1">
    <source>
        <dbReference type="EMBL" id="KAE9525671.1"/>
    </source>
</evidence>
<accession>A0A6G0T4D3</accession>
<protein>
    <submittedName>
        <fullName evidence="1">Uncharacterized protein</fullName>
    </submittedName>
</protein>
<dbReference type="AlphaFoldDB" id="A0A6G0T4D3"/>